<organism evidence="4 6">
    <name type="scientific">Carya illinoinensis</name>
    <name type="common">Pecan</name>
    <dbReference type="NCBI Taxonomy" id="32201"/>
    <lineage>
        <taxon>Eukaryota</taxon>
        <taxon>Viridiplantae</taxon>
        <taxon>Streptophyta</taxon>
        <taxon>Embryophyta</taxon>
        <taxon>Tracheophyta</taxon>
        <taxon>Spermatophyta</taxon>
        <taxon>Magnoliopsida</taxon>
        <taxon>eudicotyledons</taxon>
        <taxon>Gunneridae</taxon>
        <taxon>Pentapetalae</taxon>
        <taxon>rosids</taxon>
        <taxon>fabids</taxon>
        <taxon>Fagales</taxon>
        <taxon>Juglandaceae</taxon>
        <taxon>Carya</taxon>
    </lineage>
</organism>
<dbReference type="Proteomes" id="UP000811246">
    <property type="component" value="Chromosome 15"/>
</dbReference>
<name>A0A8T1NC80_CARIL</name>
<dbReference type="Pfam" id="PF13202">
    <property type="entry name" value="EF-hand_5"/>
    <property type="match status" value="1"/>
</dbReference>
<dbReference type="AlphaFoldDB" id="A0A8T1NC80"/>
<keyword evidence="1" id="KW-0106">Calcium</keyword>
<dbReference type="SUPFAM" id="SSF47473">
    <property type="entry name" value="EF-hand"/>
    <property type="match status" value="1"/>
</dbReference>
<dbReference type="Proteomes" id="UP000811609">
    <property type="component" value="Chromosome 15"/>
</dbReference>
<dbReference type="Pfam" id="PF13405">
    <property type="entry name" value="EF-hand_6"/>
    <property type="match status" value="1"/>
</dbReference>
<proteinExistence type="predicted"/>
<dbReference type="PROSITE" id="PS00018">
    <property type="entry name" value="EF_HAND_1"/>
    <property type="match status" value="1"/>
</dbReference>
<dbReference type="PROSITE" id="PS50222">
    <property type="entry name" value="EF_HAND_2"/>
    <property type="match status" value="1"/>
</dbReference>
<reference evidence="5" key="2">
    <citation type="submission" date="2021-01" db="EMBL/GenBank/DDBJ databases">
        <authorList>
            <person name="Lovell J.T."/>
            <person name="Bentley N."/>
            <person name="Bhattarai G."/>
            <person name="Jenkins J.W."/>
            <person name="Sreedasyam A."/>
            <person name="Alarcon Y."/>
            <person name="Bock C."/>
            <person name="Boston L."/>
            <person name="Carlson J."/>
            <person name="Cervantes K."/>
            <person name="Clermont K."/>
            <person name="Krom N."/>
            <person name="Kubenka K."/>
            <person name="Mamidi S."/>
            <person name="Mattison C."/>
            <person name="Monteros M."/>
            <person name="Pisani C."/>
            <person name="Plott C."/>
            <person name="Rajasekar S."/>
            <person name="Rhein H.S."/>
            <person name="Rohla C."/>
            <person name="Song M."/>
            <person name="Hilaire R.S."/>
            <person name="Shu S."/>
            <person name="Wells L."/>
            <person name="Wang X."/>
            <person name="Webber J."/>
            <person name="Heerema R.J."/>
            <person name="Klein P."/>
            <person name="Conner P."/>
            <person name="Grauke L."/>
            <person name="Grimwood J."/>
            <person name="Schmutz J."/>
            <person name="Randall J.J."/>
        </authorList>
    </citation>
    <scope>NUCLEOTIDE SEQUENCE</scope>
    <source>
        <tissue evidence="5">Leaf</tissue>
    </source>
</reference>
<dbReference type="OrthoDB" id="26525at2759"/>
<dbReference type="SMART" id="SM00054">
    <property type="entry name" value="EFh"/>
    <property type="match status" value="2"/>
</dbReference>
<gene>
    <name evidence="4" type="ORF">CIPAW_15G059300</name>
    <name evidence="5" type="ORF">I3842_15G057800</name>
</gene>
<keyword evidence="6" id="KW-1185">Reference proteome</keyword>
<dbReference type="InterPro" id="IPR011992">
    <property type="entry name" value="EF-hand-dom_pair"/>
</dbReference>
<feature type="domain" description="EF-hand" evidence="3">
    <location>
        <begin position="23"/>
        <end position="58"/>
    </location>
</feature>
<feature type="region of interest" description="Disordered" evidence="2">
    <location>
        <begin position="1"/>
        <end position="20"/>
    </location>
</feature>
<evidence type="ECO:0000313" key="5">
    <source>
        <dbReference type="EMBL" id="KAG6674705.1"/>
    </source>
</evidence>
<dbReference type="GO" id="GO:0005509">
    <property type="term" value="F:calcium ion binding"/>
    <property type="evidence" value="ECO:0007669"/>
    <property type="project" value="InterPro"/>
</dbReference>
<evidence type="ECO:0000313" key="6">
    <source>
        <dbReference type="Proteomes" id="UP000811609"/>
    </source>
</evidence>
<evidence type="ECO:0000256" key="2">
    <source>
        <dbReference type="SAM" id="MobiDB-lite"/>
    </source>
</evidence>
<evidence type="ECO:0000313" key="4">
    <source>
        <dbReference type="EMBL" id="KAG6626577.1"/>
    </source>
</evidence>
<dbReference type="InterPro" id="IPR002048">
    <property type="entry name" value="EF_hand_dom"/>
</dbReference>
<sequence length="101" mass="11696">MGRLAHTREEFTHGKDKGDQVPCTEAELKAIFEKHDDNKDGKLSRSEVQAAFQELGSRWPWFRAKDGFRHADQDKNGYIDIKTELKLLVAYAANCNYIIRR</sequence>
<accession>A0A8T1NC80</accession>
<evidence type="ECO:0000256" key="1">
    <source>
        <dbReference type="ARBA" id="ARBA00022837"/>
    </source>
</evidence>
<evidence type="ECO:0000259" key="3">
    <source>
        <dbReference type="PROSITE" id="PS50222"/>
    </source>
</evidence>
<comment type="caution">
    <text evidence="4">The sequence shown here is derived from an EMBL/GenBank/DDBJ whole genome shotgun (WGS) entry which is preliminary data.</text>
</comment>
<feature type="compositionally biased region" description="Basic and acidic residues" evidence="2">
    <location>
        <begin position="1"/>
        <end position="19"/>
    </location>
</feature>
<dbReference type="CDD" id="cd00051">
    <property type="entry name" value="EFh"/>
    <property type="match status" value="1"/>
</dbReference>
<dbReference type="Gene3D" id="1.10.238.10">
    <property type="entry name" value="EF-hand"/>
    <property type="match status" value="1"/>
</dbReference>
<reference evidence="4" key="1">
    <citation type="submission" date="2020-12" db="EMBL/GenBank/DDBJ databases">
        <title>WGS assembly of Carya illinoinensis cv. Pawnee.</title>
        <authorList>
            <person name="Platts A."/>
            <person name="Shu S."/>
            <person name="Wright S."/>
            <person name="Barry K."/>
            <person name="Edger P."/>
            <person name="Pires J.C."/>
            <person name="Schmutz J."/>
        </authorList>
    </citation>
    <scope>NUCLEOTIDE SEQUENCE</scope>
    <source>
        <tissue evidence="4">Leaf</tissue>
    </source>
</reference>
<dbReference type="EMBL" id="CM031839">
    <property type="protein sequence ID" value="KAG6674705.1"/>
    <property type="molecule type" value="Genomic_DNA"/>
</dbReference>
<dbReference type="InterPro" id="IPR018247">
    <property type="entry name" value="EF_Hand_1_Ca_BS"/>
</dbReference>
<dbReference type="EMBL" id="CM031823">
    <property type="protein sequence ID" value="KAG6626577.1"/>
    <property type="molecule type" value="Genomic_DNA"/>
</dbReference>
<protein>
    <recommendedName>
        <fullName evidence="3">EF-hand domain-containing protein</fullName>
    </recommendedName>
</protein>